<protein>
    <recommendedName>
        <fullName evidence="4">WAP domain-containing protein</fullName>
    </recommendedName>
</protein>
<sequence length="139" mass="15153">MAHITTRRTPYVFVRIEQKLIILYATSSTDVSSTTSLPPASRTTQSATNVSQCPSHDLLTSRCVEQCSRDNECSGREKCCYNGCGHTCEISTTRISSVGCPSPASLTRRCVEQCSSNSDCIHVGQRKCCYNGCGHTCET</sequence>
<dbReference type="GO" id="GO:0005615">
    <property type="term" value="C:extracellular space"/>
    <property type="evidence" value="ECO:0007669"/>
    <property type="project" value="TreeGrafter"/>
</dbReference>
<dbReference type="PANTHER" id="PTHR19441">
    <property type="entry name" value="WHEY ACDIC PROTEIN WAP"/>
    <property type="match status" value="1"/>
</dbReference>
<dbReference type="SMART" id="SM00217">
    <property type="entry name" value="WAP"/>
    <property type="match status" value="2"/>
</dbReference>
<dbReference type="InterPro" id="IPR008197">
    <property type="entry name" value="WAP_dom"/>
</dbReference>
<evidence type="ECO:0000256" key="1">
    <source>
        <dbReference type="ARBA" id="ARBA00022729"/>
    </source>
</evidence>
<dbReference type="InterPro" id="IPR036645">
    <property type="entry name" value="Elafin-like_sf"/>
</dbReference>
<keyword evidence="1" id="KW-0732">Signal</keyword>
<feature type="domain" description="WAP" evidence="4">
    <location>
        <begin position="94"/>
        <end position="139"/>
    </location>
</feature>
<dbReference type="EMBL" id="UYJE01000394">
    <property type="protein sequence ID" value="VDH92940.1"/>
    <property type="molecule type" value="Genomic_DNA"/>
</dbReference>
<feature type="compositionally biased region" description="Polar residues" evidence="3">
    <location>
        <begin position="37"/>
        <end position="53"/>
    </location>
</feature>
<comment type="caution">
    <text evidence="5">The sequence shown here is derived from an EMBL/GenBank/DDBJ whole genome shotgun (WGS) entry which is preliminary data.</text>
</comment>
<dbReference type="GO" id="GO:0019731">
    <property type="term" value="P:antibacterial humoral response"/>
    <property type="evidence" value="ECO:0007669"/>
    <property type="project" value="TreeGrafter"/>
</dbReference>
<dbReference type="Gene3D" id="4.10.75.10">
    <property type="entry name" value="Elafin-like"/>
    <property type="match status" value="2"/>
</dbReference>
<keyword evidence="2" id="KW-1015">Disulfide bond</keyword>
<dbReference type="Pfam" id="PF00095">
    <property type="entry name" value="WAP"/>
    <property type="match status" value="2"/>
</dbReference>
<dbReference type="OrthoDB" id="5912026at2759"/>
<dbReference type="AlphaFoldDB" id="A0A8B6BNL8"/>
<feature type="region of interest" description="Disordered" evidence="3">
    <location>
        <begin position="30"/>
        <end position="53"/>
    </location>
</feature>
<dbReference type="Proteomes" id="UP000596742">
    <property type="component" value="Unassembled WGS sequence"/>
</dbReference>
<evidence type="ECO:0000259" key="4">
    <source>
        <dbReference type="PROSITE" id="PS51390"/>
    </source>
</evidence>
<dbReference type="GO" id="GO:0004867">
    <property type="term" value="F:serine-type endopeptidase inhibitor activity"/>
    <property type="evidence" value="ECO:0007669"/>
    <property type="project" value="TreeGrafter"/>
</dbReference>
<dbReference type="PANTHER" id="PTHR19441:SF30">
    <property type="entry name" value="ELAFIN"/>
    <property type="match status" value="1"/>
</dbReference>
<name>A0A8B6BNL8_MYTGA</name>
<dbReference type="SUPFAM" id="SSF57256">
    <property type="entry name" value="Elafin-like"/>
    <property type="match status" value="1"/>
</dbReference>
<reference evidence="5" key="1">
    <citation type="submission" date="2018-11" db="EMBL/GenBank/DDBJ databases">
        <authorList>
            <person name="Alioto T."/>
            <person name="Alioto T."/>
        </authorList>
    </citation>
    <scope>NUCLEOTIDE SEQUENCE</scope>
</reference>
<gene>
    <name evidence="5" type="ORF">MGAL_10B085275</name>
</gene>
<organism evidence="5 6">
    <name type="scientific">Mytilus galloprovincialis</name>
    <name type="common">Mediterranean mussel</name>
    <dbReference type="NCBI Taxonomy" id="29158"/>
    <lineage>
        <taxon>Eukaryota</taxon>
        <taxon>Metazoa</taxon>
        <taxon>Spiralia</taxon>
        <taxon>Lophotrochozoa</taxon>
        <taxon>Mollusca</taxon>
        <taxon>Bivalvia</taxon>
        <taxon>Autobranchia</taxon>
        <taxon>Pteriomorphia</taxon>
        <taxon>Mytilida</taxon>
        <taxon>Mytiloidea</taxon>
        <taxon>Mytilidae</taxon>
        <taxon>Mytilinae</taxon>
        <taxon>Mytilus</taxon>
    </lineage>
</organism>
<proteinExistence type="predicted"/>
<keyword evidence="6" id="KW-1185">Reference proteome</keyword>
<dbReference type="PROSITE" id="PS51390">
    <property type="entry name" value="WAP"/>
    <property type="match status" value="2"/>
</dbReference>
<evidence type="ECO:0000256" key="3">
    <source>
        <dbReference type="SAM" id="MobiDB-lite"/>
    </source>
</evidence>
<dbReference type="GO" id="GO:0045087">
    <property type="term" value="P:innate immune response"/>
    <property type="evidence" value="ECO:0007669"/>
    <property type="project" value="TreeGrafter"/>
</dbReference>
<evidence type="ECO:0000256" key="2">
    <source>
        <dbReference type="ARBA" id="ARBA00023157"/>
    </source>
</evidence>
<feature type="domain" description="WAP" evidence="4">
    <location>
        <begin position="43"/>
        <end position="92"/>
    </location>
</feature>
<evidence type="ECO:0000313" key="5">
    <source>
        <dbReference type="EMBL" id="VDH92940.1"/>
    </source>
</evidence>
<evidence type="ECO:0000313" key="6">
    <source>
        <dbReference type="Proteomes" id="UP000596742"/>
    </source>
</evidence>
<dbReference type="InterPro" id="IPR050514">
    <property type="entry name" value="WAP_four-disulfide_core"/>
</dbReference>
<accession>A0A8B6BNL8</accession>